<dbReference type="Proteomes" id="UP001221757">
    <property type="component" value="Unassembled WGS sequence"/>
</dbReference>
<keyword evidence="3" id="KW-1185">Reference proteome</keyword>
<evidence type="ECO:0000313" key="2">
    <source>
        <dbReference type="EMBL" id="KAJ7668000.1"/>
    </source>
</evidence>
<organism evidence="2 3">
    <name type="scientific">Mycena rosella</name>
    <name type="common">Pink bonnet</name>
    <name type="synonym">Agaricus rosellus</name>
    <dbReference type="NCBI Taxonomy" id="1033263"/>
    <lineage>
        <taxon>Eukaryota</taxon>
        <taxon>Fungi</taxon>
        <taxon>Dikarya</taxon>
        <taxon>Basidiomycota</taxon>
        <taxon>Agaricomycotina</taxon>
        <taxon>Agaricomycetes</taxon>
        <taxon>Agaricomycetidae</taxon>
        <taxon>Agaricales</taxon>
        <taxon>Marasmiineae</taxon>
        <taxon>Mycenaceae</taxon>
        <taxon>Mycena</taxon>
    </lineage>
</organism>
<protein>
    <submittedName>
        <fullName evidence="2">Uncharacterized protein</fullName>
    </submittedName>
</protein>
<feature type="region of interest" description="Disordered" evidence="1">
    <location>
        <begin position="135"/>
        <end position="178"/>
    </location>
</feature>
<feature type="region of interest" description="Disordered" evidence="1">
    <location>
        <begin position="206"/>
        <end position="232"/>
    </location>
</feature>
<name>A0AAD7CX77_MYCRO</name>
<evidence type="ECO:0000313" key="3">
    <source>
        <dbReference type="Proteomes" id="UP001221757"/>
    </source>
</evidence>
<gene>
    <name evidence="2" type="ORF">B0H17DRAFT_1142659</name>
</gene>
<accession>A0AAD7CX77</accession>
<feature type="region of interest" description="Disordered" evidence="1">
    <location>
        <begin position="1"/>
        <end position="56"/>
    </location>
</feature>
<proteinExistence type="predicted"/>
<dbReference type="AlphaFoldDB" id="A0AAD7CX77"/>
<comment type="caution">
    <text evidence="2">The sequence shown here is derived from an EMBL/GenBank/DDBJ whole genome shotgun (WGS) entry which is preliminary data.</text>
</comment>
<reference evidence="2" key="1">
    <citation type="submission" date="2023-03" db="EMBL/GenBank/DDBJ databases">
        <title>Massive genome expansion in bonnet fungi (Mycena s.s.) driven by repeated elements and novel gene families across ecological guilds.</title>
        <authorList>
            <consortium name="Lawrence Berkeley National Laboratory"/>
            <person name="Harder C.B."/>
            <person name="Miyauchi S."/>
            <person name="Viragh M."/>
            <person name="Kuo A."/>
            <person name="Thoen E."/>
            <person name="Andreopoulos B."/>
            <person name="Lu D."/>
            <person name="Skrede I."/>
            <person name="Drula E."/>
            <person name="Henrissat B."/>
            <person name="Morin E."/>
            <person name="Kohler A."/>
            <person name="Barry K."/>
            <person name="LaButti K."/>
            <person name="Morin E."/>
            <person name="Salamov A."/>
            <person name="Lipzen A."/>
            <person name="Mereny Z."/>
            <person name="Hegedus B."/>
            <person name="Baldrian P."/>
            <person name="Stursova M."/>
            <person name="Weitz H."/>
            <person name="Taylor A."/>
            <person name="Grigoriev I.V."/>
            <person name="Nagy L.G."/>
            <person name="Martin F."/>
            <person name="Kauserud H."/>
        </authorList>
    </citation>
    <scope>NUCLEOTIDE SEQUENCE</scope>
    <source>
        <strain evidence="2">CBHHK067</strain>
    </source>
</reference>
<dbReference type="EMBL" id="JARKIE010000199">
    <property type="protein sequence ID" value="KAJ7668000.1"/>
    <property type="molecule type" value="Genomic_DNA"/>
</dbReference>
<sequence length="232" mass="24506">MPEGTAGGRMTQNQQATRDPWGLEGVTSPERKQRRQPLAHTLASAVGDSPNTTMGRPVLGLEEVAQEMTGNGGGNDTLRLIYARCAATAGVHYSNPGSAGQQSWHVVALAHSVPRDVRATQPQPQQNRVHGISTMEAGGSGGSATGHRLPNDSLLDGGDNVQGRSETSRTGAAPQQGRVQVRLVNDERPNALPADAYGMQEGALERAHAQNAQRLEQPETENECVKARNGPG</sequence>
<evidence type="ECO:0000256" key="1">
    <source>
        <dbReference type="SAM" id="MobiDB-lite"/>
    </source>
</evidence>